<dbReference type="CDD" id="cd06261">
    <property type="entry name" value="TM_PBP2"/>
    <property type="match status" value="1"/>
</dbReference>
<evidence type="ECO:0000256" key="6">
    <source>
        <dbReference type="ARBA" id="ARBA00023136"/>
    </source>
</evidence>
<evidence type="ECO:0000313" key="9">
    <source>
        <dbReference type="EMBL" id="PSL50621.1"/>
    </source>
</evidence>
<evidence type="ECO:0000256" key="1">
    <source>
        <dbReference type="ARBA" id="ARBA00004141"/>
    </source>
</evidence>
<feature type="transmembrane region" description="Helical" evidence="7">
    <location>
        <begin position="242"/>
        <end position="260"/>
    </location>
</feature>
<dbReference type="Pfam" id="PF00528">
    <property type="entry name" value="BPD_transp_1"/>
    <property type="match status" value="1"/>
</dbReference>
<reference evidence="9 10" key="1">
    <citation type="submission" date="2018-03" db="EMBL/GenBank/DDBJ databases">
        <title>Genomic Encyclopedia of Type Strains, Phase III (KMG-III): the genomes of soil and plant-associated and newly described type strains.</title>
        <authorList>
            <person name="Whitman W."/>
        </authorList>
    </citation>
    <scope>NUCLEOTIDE SEQUENCE [LARGE SCALE GENOMIC DNA]</scope>
    <source>
        <strain evidence="9 10">CGMCC 1.07653</strain>
    </source>
</reference>
<keyword evidence="5 7" id="KW-1133">Transmembrane helix</keyword>
<evidence type="ECO:0000256" key="3">
    <source>
        <dbReference type="ARBA" id="ARBA00022448"/>
    </source>
</evidence>
<dbReference type="AlphaFoldDB" id="A0A2P8HWL0"/>
<dbReference type="PANTHER" id="PTHR30043:SF8">
    <property type="entry name" value="ABC TRANSPORTER, PERMEASE PROTEIN CC0363, PUTATIVE-RELATED"/>
    <property type="match status" value="1"/>
</dbReference>
<feature type="transmembrane region" description="Helical" evidence="7">
    <location>
        <begin position="21"/>
        <end position="40"/>
    </location>
</feature>
<organism evidence="9 10">
    <name type="scientific">Salsuginibacillus halophilus</name>
    <dbReference type="NCBI Taxonomy" id="517424"/>
    <lineage>
        <taxon>Bacteria</taxon>
        <taxon>Bacillati</taxon>
        <taxon>Bacillota</taxon>
        <taxon>Bacilli</taxon>
        <taxon>Bacillales</taxon>
        <taxon>Bacillaceae</taxon>
        <taxon>Salsuginibacillus</taxon>
    </lineage>
</organism>
<dbReference type="InterPro" id="IPR035906">
    <property type="entry name" value="MetI-like_sf"/>
</dbReference>
<dbReference type="EMBL" id="PYAV01000003">
    <property type="protein sequence ID" value="PSL50621.1"/>
    <property type="molecule type" value="Genomic_DNA"/>
</dbReference>
<feature type="domain" description="ABC transmembrane type-1" evidence="8">
    <location>
        <begin position="79"/>
        <end position="260"/>
    </location>
</feature>
<comment type="similarity">
    <text evidence="7">Belongs to the binding-protein-dependent transport system permease family.</text>
</comment>
<dbReference type="GO" id="GO:0005886">
    <property type="term" value="C:plasma membrane"/>
    <property type="evidence" value="ECO:0007669"/>
    <property type="project" value="UniProtKB-SubCell"/>
</dbReference>
<dbReference type="Gene3D" id="1.10.3720.10">
    <property type="entry name" value="MetI-like"/>
    <property type="match status" value="1"/>
</dbReference>
<keyword evidence="6 7" id="KW-0472">Membrane</keyword>
<dbReference type="GO" id="GO:0015416">
    <property type="term" value="F:ABC-type phosphonate transporter activity"/>
    <property type="evidence" value="ECO:0007669"/>
    <property type="project" value="InterPro"/>
</dbReference>
<feature type="transmembrane region" description="Helical" evidence="7">
    <location>
        <begin position="129"/>
        <end position="152"/>
    </location>
</feature>
<keyword evidence="10" id="KW-1185">Reference proteome</keyword>
<evidence type="ECO:0000313" key="10">
    <source>
        <dbReference type="Proteomes" id="UP000242310"/>
    </source>
</evidence>
<evidence type="ECO:0000256" key="2">
    <source>
        <dbReference type="ARBA" id="ARBA00004196"/>
    </source>
</evidence>
<accession>A0A2P8HWL0</accession>
<dbReference type="SUPFAM" id="SSF161098">
    <property type="entry name" value="MetI-like"/>
    <property type="match status" value="1"/>
</dbReference>
<dbReference type="OrthoDB" id="8557224at2"/>
<dbReference type="InterPro" id="IPR005769">
    <property type="entry name" value="PhnE/PtxC"/>
</dbReference>
<proteinExistence type="inferred from homology"/>
<feature type="transmembrane region" description="Helical" evidence="7">
    <location>
        <begin position="83"/>
        <end position="108"/>
    </location>
</feature>
<dbReference type="PROSITE" id="PS50928">
    <property type="entry name" value="ABC_TM1"/>
    <property type="match status" value="1"/>
</dbReference>
<feature type="transmembrane region" description="Helical" evidence="7">
    <location>
        <begin position="217"/>
        <end position="236"/>
    </location>
</feature>
<keyword evidence="4 7" id="KW-0812">Transmembrane</keyword>
<comment type="caution">
    <text evidence="9">The sequence shown here is derived from an EMBL/GenBank/DDBJ whole genome shotgun (WGS) entry which is preliminary data.</text>
</comment>
<sequence length="268" mass="29024">MASQEKQYDLTNPRRKKLWTNFTVVAVVLIALYTSAFIFTDLEYRGSGSSPGEIAFRLLIGPFMDEAALADLPETIGYMIETLAIAFAGTLVGSILAIPIGFLAAQNVSGPFSSLGKTILNGIRAFPEIMFAIIFVAAVGMGPYAGVLAITINCIGMLGKLYAEVIETIDMEIVQTLRMSGAGRIQVFWYGVLPQVLPEFSSYALYRFEIDVRSSSVLGIVGAGGIGAPLILAAQNRNWEELGMILFVIIVTVTIIDLISTNIRKRLV</sequence>
<dbReference type="PANTHER" id="PTHR30043">
    <property type="entry name" value="PHOSPHONATES TRANSPORT SYSTEM PERMEASE PROTEIN"/>
    <property type="match status" value="1"/>
</dbReference>
<protein>
    <submittedName>
        <fullName evidence="9">Phosphonate transport system permease protein</fullName>
    </submittedName>
</protein>
<keyword evidence="3 7" id="KW-0813">Transport</keyword>
<dbReference type="GO" id="GO:0030313">
    <property type="term" value="C:cell envelope"/>
    <property type="evidence" value="ECO:0007669"/>
    <property type="project" value="UniProtKB-SubCell"/>
</dbReference>
<evidence type="ECO:0000259" key="8">
    <source>
        <dbReference type="PROSITE" id="PS50928"/>
    </source>
</evidence>
<evidence type="ECO:0000256" key="4">
    <source>
        <dbReference type="ARBA" id="ARBA00022692"/>
    </source>
</evidence>
<dbReference type="Proteomes" id="UP000242310">
    <property type="component" value="Unassembled WGS sequence"/>
</dbReference>
<evidence type="ECO:0000256" key="5">
    <source>
        <dbReference type="ARBA" id="ARBA00022989"/>
    </source>
</evidence>
<dbReference type="RefSeq" id="WP_106587936.1">
    <property type="nucleotide sequence ID" value="NZ_PYAV01000003.1"/>
</dbReference>
<comment type="subcellular location">
    <subcellularLocation>
        <location evidence="2">Cell envelope</location>
    </subcellularLocation>
    <subcellularLocation>
        <location evidence="7">Cell membrane</location>
        <topology evidence="7">Multi-pass membrane protein</topology>
    </subcellularLocation>
    <subcellularLocation>
        <location evidence="1">Membrane</location>
        <topology evidence="1">Multi-pass membrane protein</topology>
    </subcellularLocation>
</comment>
<dbReference type="InterPro" id="IPR000515">
    <property type="entry name" value="MetI-like"/>
</dbReference>
<evidence type="ECO:0000256" key="7">
    <source>
        <dbReference type="RuleBase" id="RU363032"/>
    </source>
</evidence>
<gene>
    <name evidence="9" type="ORF">B0H94_103234</name>
</gene>
<dbReference type="NCBIfam" id="TIGR01097">
    <property type="entry name" value="PhnE"/>
    <property type="match status" value="1"/>
</dbReference>
<name>A0A2P8HWL0_9BACI</name>